<evidence type="ECO:0000313" key="1">
    <source>
        <dbReference type="EMBL" id="JAD30609.1"/>
    </source>
</evidence>
<name>A0A0A8YU72_ARUDO</name>
<organism evidence="1">
    <name type="scientific">Arundo donax</name>
    <name type="common">Giant reed</name>
    <name type="synonym">Donax arundinaceus</name>
    <dbReference type="NCBI Taxonomy" id="35708"/>
    <lineage>
        <taxon>Eukaryota</taxon>
        <taxon>Viridiplantae</taxon>
        <taxon>Streptophyta</taxon>
        <taxon>Embryophyta</taxon>
        <taxon>Tracheophyta</taxon>
        <taxon>Spermatophyta</taxon>
        <taxon>Magnoliopsida</taxon>
        <taxon>Liliopsida</taxon>
        <taxon>Poales</taxon>
        <taxon>Poaceae</taxon>
        <taxon>PACMAD clade</taxon>
        <taxon>Arundinoideae</taxon>
        <taxon>Arundineae</taxon>
        <taxon>Arundo</taxon>
    </lineage>
</organism>
<dbReference type="AlphaFoldDB" id="A0A0A8YU72"/>
<protein>
    <submittedName>
        <fullName evidence="1">Uncharacterized protein</fullName>
    </submittedName>
</protein>
<reference evidence="1" key="1">
    <citation type="submission" date="2014-09" db="EMBL/GenBank/DDBJ databases">
        <authorList>
            <person name="Magalhaes I.L.F."/>
            <person name="Oliveira U."/>
            <person name="Santos F.R."/>
            <person name="Vidigal T.H.D.A."/>
            <person name="Brescovit A.D."/>
            <person name="Santos A.J."/>
        </authorList>
    </citation>
    <scope>NUCLEOTIDE SEQUENCE</scope>
    <source>
        <tissue evidence="1">Shoot tissue taken approximately 20 cm above the soil surface</tissue>
    </source>
</reference>
<reference evidence="1" key="2">
    <citation type="journal article" date="2015" name="Data Brief">
        <title>Shoot transcriptome of the giant reed, Arundo donax.</title>
        <authorList>
            <person name="Barrero R.A."/>
            <person name="Guerrero F.D."/>
            <person name="Moolhuijzen P."/>
            <person name="Goolsby J.A."/>
            <person name="Tidwell J."/>
            <person name="Bellgard S.E."/>
            <person name="Bellgard M.I."/>
        </authorList>
    </citation>
    <scope>NUCLEOTIDE SEQUENCE</scope>
    <source>
        <tissue evidence="1">Shoot tissue taken approximately 20 cm above the soil surface</tissue>
    </source>
</reference>
<accession>A0A0A8YU72</accession>
<sequence length="49" mass="5283">MSTSNFSYAQPNRLILCKIHLISLSVATKTPQVISSNTPAEASLIPHSD</sequence>
<proteinExistence type="predicted"/>
<dbReference type="EMBL" id="GBRH01267286">
    <property type="protein sequence ID" value="JAD30609.1"/>
    <property type="molecule type" value="Transcribed_RNA"/>
</dbReference>